<evidence type="ECO:0000256" key="4">
    <source>
        <dbReference type="ARBA" id="ARBA00023157"/>
    </source>
</evidence>
<keyword evidence="2" id="KW-0479">Metal-binding</keyword>
<dbReference type="GO" id="GO:0046872">
    <property type="term" value="F:metal ion binding"/>
    <property type="evidence" value="ECO:0007669"/>
    <property type="project" value="UniProtKB-KW"/>
</dbReference>
<keyword evidence="5" id="KW-0430">Lectin</keyword>
<dbReference type="Gene3D" id="2.60.120.200">
    <property type="match status" value="4"/>
</dbReference>
<dbReference type="PANTHER" id="PTHR19277:SF125">
    <property type="entry name" value="B6"/>
    <property type="match status" value="1"/>
</dbReference>
<evidence type="ECO:0000256" key="2">
    <source>
        <dbReference type="ARBA" id="ARBA00022723"/>
    </source>
</evidence>
<dbReference type="Pfam" id="PF13385">
    <property type="entry name" value="Laminin_G_3"/>
    <property type="match status" value="3"/>
</dbReference>
<dbReference type="GO" id="GO:0030246">
    <property type="term" value="F:carbohydrate binding"/>
    <property type="evidence" value="ECO:0007669"/>
    <property type="project" value="UniProtKB-KW"/>
</dbReference>
<accession>A0A6J5NS24</accession>
<organism evidence="5">
    <name type="scientific">uncultured Caudovirales phage</name>
    <dbReference type="NCBI Taxonomy" id="2100421"/>
    <lineage>
        <taxon>Viruses</taxon>
        <taxon>Duplodnaviria</taxon>
        <taxon>Heunggongvirae</taxon>
        <taxon>Uroviricota</taxon>
        <taxon>Caudoviricetes</taxon>
        <taxon>Peduoviridae</taxon>
        <taxon>Maltschvirus</taxon>
        <taxon>Maltschvirus maltsch</taxon>
    </lineage>
</organism>
<evidence type="ECO:0000256" key="3">
    <source>
        <dbReference type="ARBA" id="ARBA00022837"/>
    </source>
</evidence>
<dbReference type="InterPro" id="IPR051360">
    <property type="entry name" value="Neuronal_Pentraxin_Related"/>
</dbReference>
<dbReference type="SUPFAM" id="SSF49899">
    <property type="entry name" value="Concanavalin A-like lectins/glucanases"/>
    <property type="match status" value="4"/>
</dbReference>
<proteinExistence type="predicted"/>
<sequence length="1656" mass="179729">MSLLSTAQNEVAFRIASNLDTSPTELTRYAGSTAVANAFGTLTQSSDSLTGNASYIFGSNGRVQYSQIGTNGGINDFVQEFVFKKSTKPTSGNVHILAAIPTSIAGGYVNQVYIDSNGYLIAYIRGTYTTTSLGNSTNICDDKWHHVVVSYQSVTNGFRIYIDGTLVNYGNTIGNSSWYGIWNLGSYLDQDLTTANYYFDGKIDFAAFYNGSISNTGMDNFVVNHRAEFANKVVSATALTASGLAAQPAITTVRSANYSATPATASATSPNAIQSARNNFTLLNTYLGTLSLEQWYKFDDTKNIINYGSGGPAAFYFTGNATSEDHSGIQGSGALKICGNDNDGGAYITLDDFTTMTPELTDGDFSVGFWVKAPSAVASNPAVVWNASNYNDGKFTGFIIHNSGKLEFQMYTNSMHSIQTASSICDNNWHLVVGKYNGTTMSFYLDNTLIGTDTVTQYSGPNTVSFGGNNQASNGNFFSVSNFFISSSSAITTTVMGNMITYSGGAALQAYANMETPKLSFNNAFNNLTETRGALVDLRFNEGSGSPQNYGTTTGINLAVTGDAVTYSQLSRNTKAYKITNTNAKISSVVTYPSGTFSTNNTQTLIAYAKVDSGTEPAVINVLALANHFGGPYGSGLGLYMLGSGAIRARIRDDAGANTVNSAGTYADSQYHLYVATTDGSTLKLYIDGKLEGSTSTTKLVTDSGLLMIGGEGDTFNIWDESKSTYIDEVSVYNYAFSAAQVFDHFQSLSQDMGWTAAALMVQPTASLGYGPIINPGVGYATALLADPTQQDTINNLAIPLTATGLLQNPNYAATKNFNYSATPMTATAAEEDSGASAGGNIVSGHMDALAYFAPAYARIPGRWNADPATVSALMVQPTIFTTLGALIKPQSLNAKAQLPLPPAYYTITDDIWYQRLLDVDYQSARYGGIITFFNTSSNIYLNGGYGGWNAFSNRNPLNANYGYNLYDAPLPVATAGYFDPENRKALNLRNIALEQGDYETYSGGWTMEAMIQTTKKNQFIAAGIYRGDTSSSVSRNYRTGIRLKDGKIAITDVKDSTLGFFKSNDSLAITGFKDIADGEWHHIIIQYRPDGVDQYEARTQIFIDGKLDVQRYGARVYFPGQIGYNSNDVNVYSDFNISAISTNKGSFVLEREININYLAAFGITPIEAPAAIASATLTPNNKGRGNRGRALMLYFWPTFKADEPRYLPYQRFMAGGVGIGFTDNDQGTYGDNPDTFYPVATQLGKGANQFYDWDIWPVPVTYYPGGDQFVGDTHPILKDGIFKSGTTKGTVYINPVTDNERYLNLQEDLKDLSQFDMICFRNYPDESNERDGYGTTAKGVADPYFNILDKDLFEEFLVSLRDAVDSGISLLITNPQLAVDMGFIDTYHQVDSLNGFGNSGGSDPYVPIKLNDPLGTGTPKLNIEYVTSLTDEGRTNSYEDYYRNNYHQVVNTIPGLTDDPAYIWKDSVLYTPDGLNYGELGRIWSHIEYNPGLQPGDKFLIACMFGANAYYATPINAIKAGKVITKFADTYMHGAIERVNPYRNYATTIAVEPGTVVAGKQIGAKVFISFTDNVGNQQGLPTTSSSGYPIEQGLVELKSNYWIDYAYSTGSITTSDRDTYRAATNNLDNQYPNGGPIYEAEKYWTLNGQNILAKA</sequence>
<protein>
    <submittedName>
        <fullName evidence="5">Concanavalin A-like lectin/glucanases superfamily</fullName>
    </submittedName>
</protein>
<gene>
    <name evidence="5" type="ORF">UFOVP721_19</name>
</gene>
<comment type="cofactor">
    <cofactor evidence="1">
        <name>Ca(2+)</name>
        <dbReference type="ChEBI" id="CHEBI:29108"/>
    </cofactor>
</comment>
<evidence type="ECO:0000313" key="5">
    <source>
        <dbReference type="EMBL" id="CAB4159945.1"/>
    </source>
</evidence>
<dbReference type="EMBL" id="LR796693">
    <property type="protein sequence ID" value="CAB4159945.1"/>
    <property type="molecule type" value="Genomic_DNA"/>
</dbReference>
<keyword evidence="4" id="KW-1015">Disulfide bond</keyword>
<name>A0A6J5NS24_9CAUD</name>
<evidence type="ECO:0000256" key="1">
    <source>
        <dbReference type="ARBA" id="ARBA00001913"/>
    </source>
</evidence>
<feature type="non-terminal residue" evidence="5">
    <location>
        <position position="1656"/>
    </location>
</feature>
<dbReference type="PANTHER" id="PTHR19277">
    <property type="entry name" value="PENTRAXIN"/>
    <property type="match status" value="1"/>
</dbReference>
<reference evidence="5" key="1">
    <citation type="submission" date="2020-04" db="EMBL/GenBank/DDBJ databases">
        <authorList>
            <person name="Chiriac C."/>
            <person name="Salcher M."/>
            <person name="Ghai R."/>
            <person name="Kavagutti S V."/>
        </authorList>
    </citation>
    <scope>NUCLEOTIDE SEQUENCE</scope>
</reference>
<keyword evidence="3" id="KW-0106">Calcium</keyword>
<dbReference type="InterPro" id="IPR013320">
    <property type="entry name" value="ConA-like_dom_sf"/>
</dbReference>